<dbReference type="Gene3D" id="3.10.450.50">
    <property type="match status" value="1"/>
</dbReference>
<evidence type="ECO:0000313" key="2">
    <source>
        <dbReference type="EMBL" id="SDX95947.1"/>
    </source>
</evidence>
<proteinExistence type="predicted"/>
<sequence>MTDEREAFLAEILPKQIAAEQAIHNGDVEPRLKLWSERDPVSLFGAAVAVRTGREDLDRTFRWVASRFSDSTDYRFELLAAEASGDLAYTIGFEHNTVSVNGVPTTYTLRATHVYRRENGEWKIIHRHGDAIPKDQDGS</sequence>
<gene>
    <name evidence="2" type="ORF">SAMN05421504_10443</name>
</gene>
<dbReference type="SUPFAM" id="SSF54427">
    <property type="entry name" value="NTF2-like"/>
    <property type="match status" value="1"/>
</dbReference>
<feature type="domain" description="SnoaL-like" evidence="1">
    <location>
        <begin position="21"/>
        <end position="129"/>
    </location>
</feature>
<name>A0A1H3FYS5_9PSEU</name>
<dbReference type="Pfam" id="PF13474">
    <property type="entry name" value="SnoaL_3"/>
    <property type="match status" value="1"/>
</dbReference>
<dbReference type="InterPro" id="IPR037401">
    <property type="entry name" value="SnoaL-like"/>
</dbReference>
<keyword evidence="3" id="KW-1185">Reference proteome</keyword>
<dbReference type="GO" id="GO:0016853">
    <property type="term" value="F:isomerase activity"/>
    <property type="evidence" value="ECO:0007669"/>
    <property type="project" value="UniProtKB-KW"/>
</dbReference>
<evidence type="ECO:0000259" key="1">
    <source>
        <dbReference type="Pfam" id="PF13474"/>
    </source>
</evidence>
<dbReference type="EMBL" id="FNON01000004">
    <property type="protein sequence ID" value="SDX95947.1"/>
    <property type="molecule type" value="Genomic_DNA"/>
</dbReference>
<keyword evidence="2" id="KW-0413">Isomerase</keyword>
<dbReference type="Proteomes" id="UP000199515">
    <property type="component" value="Unassembled WGS sequence"/>
</dbReference>
<organism evidence="2 3">
    <name type="scientific">Amycolatopsis xylanica</name>
    <dbReference type="NCBI Taxonomy" id="589385"/>
    <lineage>
        <taxon>Bacteria</taxon>
        <taxon>Bacillati</taxon>
        <taxon>Actinomycetota</taxon>
        <taxon>Actinomycetes</taxon>
        <taxon>Pseudonocardiales</taxon>
        <taxon>Pseudonocardiaceae</taxon>
        <taxon>Amycolatopsis</taxon>
    </lineage>
</organism>
<accession>A0A1H3FYS5</accession>
<protein>
    <submittedName>
        <fullName evidence="2">Ketosteroid isomerase homolog</fullName>
    </submittedName>
</protein>
<evidence type="ECO:0000313" key="3">
    <source>
        <dbReference type="Proteomes" id="UP000199515"/>
    </source>
</evidence>
<dbReference type="OrthoDB" id="1551077at2"/>
<dbReference type="InterPro" id="IPR032710">
    <property type="entry name" value="NTF2-like_dom_sf"/>
</dbReference>
<dbReference type="AlphaFoldDB" id="A0A1H3FYS5"/>
<dbReference type="STRING" id="589385.SAMN05421504_10443"/>
<reference evidence="2 3" key="1">
    <citation type="submission" date="2016-10" db="EMBL/GenBank/DDBJ databases">
        <authorList>
            <person name="de Groot N.N."/>
        </authorList>
    </citation>
    <scope>NUCLEOTIDE SEQUENCE [LARGE SCALE GENOMIC DNA]</scope>
    <source>
        <strain evidence="2 3">CPCC 202699</strain>
    </source>
</reference>
<dbReference type="RefSeq" id="WP_091290546.1">
    <property type="nucleotide sequence ID" value="NZ_FNON01000004.1"/>
</dbReference>